<evidence type="ECO:0000313" key="2">
    <source>
        <dbReference type="EMBL" id="AUP77501.1"/>
    </source>
</evidence>
<dbReference type="Proteomes" id="UP000235826">
    <property type="component" value="Chromosome"/>
</dbReference>
<keyword evidence="1" id="KW-0732">Signal</keyword>
<evidence type="ECO:0000313" key="3">
    <source>
        <dbReference type="Proteomes" id="UP000235826"/>
    </source>
</evidence>
<dbReference type="OrthoDB" id="1490226at2"/>
<sequence length="387" mass="45246">MRKILHIAFSILINFSVFGQIDTQTDSVSFDKITSRFKETKGWNIFSGELKDSIDTTFLYQTKDFNVSISENPIAYKTFHTVIKNPYFTDDFDDYDDNYINYPVSYSVIHDNRLVSLFRNGKFVCHRLSDFERDLDFEKKLNTRKFKYHWIVNDKLGALSGNLMYIWNGSNWTKNKTVFPLKNQPKLFEDTDFTVYGDCHGEWGGTIYFFDKTNGETYFTESSCTNSVIKKGDSYLVLAHLGHMTGSTEIKTIKDPRKLTQAKKTEINKTKNGQALGYADSTKAYEITLDYWGIQLFSTFNYEDRQLFMVYLNEKTFLAEIVGNEFQIVHPLFNNEIYTHDPITNKYGKFILMNLDHYGTARDKEISVMIIDGKRLIKLDWNENHSR</sequence>
<organism evidence="2 3">
    <name type="scientific">Flavivirga eckloniae</name>
    <dbReference type="NCBI Taxonomy" id="1803846"/>
    <lineage>
        <taxon>Bacteria</taxon>
        <taxon>Pseudomonadati</taxon>
        <taxon>Bacteroidota</taxon>
        <taxon>Flavobacteriia</taxon>
        <taxon>Flavobacteriales</taxon>
        <taxon>Flavobacteriaceae</taxon>
        <taxon>Flavivirga</taxon>
    </lineage>
</organism>
<dbReference type="AlphaFoldDB" id="A0A2K9PKB2"/>
<feature type="signal peptide" evidence="1">
    <location>
        <begin position="1"/>
        <end position="19"/>
    </location>
</feature>
<dbReference type="RefSeq" id="WP_102754161.1">
    <property type="nucleotide sequence ID" value="NZ_CP025791.1"/>
</dbReference>
<accession>A0A2K9PKB2</accession>
<gene>
    <name evidence="2" type="ORF">C1H87_01695</name>
</gene>
<keyword evidence="3" id="KW-1185">Reference proteome</keyword>
<dbReference type="EMBL" id="CP025791">
    <property type="protein sequence ID" value="AUP77501.1"/>
    <property type="molecule type" value="Genomic_DNA"/>
</dbReference>
<name>A0A2K9PKB2_9FLAO</name>
<proteinExistence type="predicted"/>
<dbReference type="KEGG" id="fek:C1H87_01695"/>
<feature type="chain" id="PRO_5014837033" evidence="1">
    <location>
        <begin position="20"/>
        <end position="387"/>
    </location>
</feature>
<protein>
    <submittedName>
        <fullName evidence="2">Uncharacterized protein</fullName>
    </submittedName>
</protein>
<evidence type="ECO:0000256" key="1">
    <source>
        <dbReference type="SAM" id="SignalP"/>
    </source>
</evidence>
<reference evidence="2 3" key="1">
    <citation type="submission" date="2018-01" db="EMBL/GenBank/DDBJ databases">
        <title>Complete genome sequence of Flavivirga eckloniae ECD14 isolated from seaweed Ecklonia cava.</title>
        <authorList>
            <person name="Lee J.H."/>
            <person name="Baik K.S."/>
            <person name="Seong C.N."/>
        </authorList>
    </citation>
    <scope>NUCLEOTIDE SEQUENCE [LARGE SCALE GENOMIC DNA]</scope>
    <source>
        <strain evidence="2 3">ECD14</strain>
    </source>
</reference>